<comment type="caution">
    <text evidence="1">The sequence shown here is derived from an EMBL/GenBank/DDBJ whole genome shotgun (WGS) entry which is preliminary data.</text>
</comment>
<sequence length="219" mass="25692">MLFSLDPRPERNTGIVLLLHRVAMGNTVLRRFATTSQVDDAFAKLSKKFEDQFREFDKALAELNANRGTSNFDSLQEEDDEDEDENDEEEEEEEEASRVPELEENKRKWYVCQCHRLAKRSVDPYSRDQGDGLGGAESAASCDYQLAELQLQVRELQYQEQRSQQRAQELRRQQLETQRRQQETQRQLQELQRRVCIHDKELTQLSKAVDSIQSLLRMP</sequence>
<evidence type="ECO:0000313" key="2">
    <source>
        <dbReference type="Proteomes" id="UP000790377"/>
    </source>
</evidence>
<reference evidence="1" key="1">
    <citation type="journal article" date="2021" name="New Phytol.">
        <title>Evolutionary innovations through gain and loss of genes in the ectomycorrhizal Boletales.</title>
        <authorList>
            <person name="Wu G."/>
            <person name="Miyauchi S."/>
            <person name="Morin E."/>
            <person name="Kuo A."/>
            <person name="Drula E."/>
            <person name="Varga T."/>
            <person name="Kohler A."/>
            <person name="Feng B."/>
            <person name="Cao Y."/>
            <person name="Lipzen A."/>
            <person name="Daum C."/>
            <person name="Hundley H."/>
            <person name="Pangilinan J."/>
            <person name="Johnson J."/>
            <person name="Barry K."/>
            <person name="LaButti K."/>
            <person name="Ng V."/>
            <person name="Ahrendt S."/>
            <person name="Min B."/>
            <person name="Choi I.G."/>
            <person name="Park H."/>
            <person name="Plett J.M."/>
            <person name="Magnuson J."/>
            <person name="Spatafora J.W."/>
            <person name="Nagy L.G."/>
            <person name="Henrissat B."/>
            <person name="Grigoriev I.V."/>
            <person name="Yang Z.L."/>
            <person name="Xu J."/>
            <person name="Martin F.M."/>
        </authorList>
    </citation>
    <scope>NUCLEOTIDE SEQUENCE</scope>
    <source>
        <strain evidence="1">ATCC 28755</strain>
    </source>
</reference>
<protein>
    <submittedName>
        <fullName evidence="1">Uncharacterized protein</fullName>
    </submittedName>
</protein>
<gene>
    <name evidence="1" type="ORF">BJ138DRAFT_1117488</name>
</gene>
<proteinExistence type="predicted"/>
<keyword evidence="2" id="KW-1185">Reference proteome</keyword>
<dbReference type="Proteomes" id="UP000790377">
    <property type="component" value="Unassembled WGS sequence"/>
</dbReference>
<name>A0ACB8A060_9AGAM</name>
<dbReference type="EMBL" id="MU268007">
    <property type="protein sequence ID" value="KAH7906522.1"/>
    <property type="molecule type" value="Genomic_DNA"/>
</dbReference>
<organism evidence="1 2">
    <name type="scientific">Hygrophoropsis aurantiaca</name>
    <dbReference type="NCBI Taxonomy" id="72124"/>
    <lineage>
        <taxon>Eukaryota</taxon>
        <taxon>Fungi</taxon>
        <taxon>Dikarya</taxon>
        <taxon>Basidiomycota</taxon>
        <taxon>Agaricomycotina</taxon>
        <taxon>Agaricomycetes</taxon>
        <taxon>Agaricomycetidae</taxon>
        <taxon>Boletales</taxon>
        <taxon>Coniophorineae</taxon>
        <taxon>Hygrophoropsidaceae</taxon>
        <taxon>Hygrophoropsis</taxon>
    </lineage>
</organism>
<accession>A0ACB8A060</accession>
<evidence type="ECO:0000313" key="1">
    <source>
        <dbReference type="EMBL" id="KAH7906522.1"/>
    </source>
</evidence>